<proteinExistence type="predicted"/>
<evidence type="ECO:0000313" key="4">
    <source>
        <dbReference type="Proteomes" id="UP000218627"/>
    </source>
</evidence>
<organism evidence="3 4">
    <name type="scientific">Hydrogenobacter hydrogenophilus</name>
    <dbReference type="NCBI Taxonomy" id="35835"/>
    <lineage>
        <taxon>Bacteria</taxon>
        <taxon>Pseudomonadati</taxon>
        <taxon>Aquificota</taxon>
        <taxon>Aquificia</taxon>
        <taxon>Aquificales</taxon>
        <taxon>Aquificaceae</taxon>
        <taxon>Hydrogenobacter</taxon>
    </lineage>
</organism>
<dbReference type="OrthoDB" id="4376109at2"/>
<dbReference type="RefSeq" id="WP_096602634.1">
    <property type="nucleotide sequence ID" value="NZ_OBEN01000007.1"/>
</dbReference>
<dbReference type="Pfam" id="PF05901">
    <property type="entry name" value="Excalibur"/>
    <property type="match status" value="1"/>
</dbReference>
<dbReference type="AlphaFoldDB" id="A0A285P0F4"/>
<sequence length="81" mass="9179">MRKVLALGLVLFSTLAFGEQKYSCEEGKRKTCKTITSCEEAMFYLKQCGITRLDADRDGIPCECQACISKNPNADRCKEYR</sequence>
<keyword evidence="4" id="KW-1185">Reference proteome</keyword>
<gene>
    <name evidence="3" type="ORF">SAMN06265353_1323</name>
</gene>
<feature type="signal peptide" evidence="1">
    <location>
        <begin position="1"/>
        <end position="18"/>
    </location>
</feature>
<feature type="chain" id="PRO_5011711744" evidence="1">
    <location>
        <begin position="19"/>
        <end position="81"/>
    </location>
</feature>
<keyword evidence="1" id="KW-0732">Signal</keyword>
<reference evidence="4" key="1">
    <citation type="submission" date="2017-09" db="EMBL/GenBank/DDBJ databases">
        <authorList>
            <person name="Varghese N."/>
            <person name="Submissions S."/>
        </authorList>
    </citation>
    <scope>NUCLEOTIDE SEQUENCE [LARGE SCALE GENOMIC DNA]</scope>
    <source>
        <strain evidence="4">DSM 2913</strain>
    </source>
</reference>
<name>A0A285P0F4_9AQUI</name>
<dbReference type="Proteomes" id="UP000218627">
    <property type="component" value="Unassembled WGS sequence"/>
</dbReference>
<protein>
    <submittedName>
        <fullName evidence="3">Excalibur calcium-binding domain-containing protein</fullName>
    </submittedName>
</protein>
<accession>A0A285P0F4</accession>
<evidence type="ECO:0000259" key="2">
    <source>
        <dbReference type="Pfam" id="PF05901"/>
    </source>
</evidence>
<evidence type="ECO:0000313" key="3">
    <source>
        <dbReference type="EMBL" id="SNZ15210.1"/>
    </source>
</evidence>
<dbReference type="InterPro" id="IPR008613">
    <property type="entry name" value="Excalibur_Ca-bd_domain"/>
</dbReference>
<evidence type="ECO:0000256" key="1">
    <source>
        <dbReference type="SAM" id="SignalP"/>
    </source>
</evidence>
<dbReference type="EMBL" id="OBEN01000007">
    <property type="protein sequence ID" value="SNZ15210.1"/>
    <property type="molecule type" value="Genomic_DNA"/>
</dbReference>
<feature type="domain" description="Excalibur calcium-binding" evidence="2">
    <location>
        <begin position="29"/>
        <end position="63"/>
    </location>
</feature>